<keyword evidence="1" id="KW-0732">Signal</keyword>
<evidence type="ECO:0000256" key="1">
    <source>
        <dbReference type="SAM" id="SignalP"/>
    </source>
</evidence>
<keyword evidence="3" id="KW-1185">Reference proteome</keyword>
<protein>
    <recommendedName>
        <fullName evidence="4">Lipoprotein</fullName>
    </recommendedName>
</protein>
<dbReference type="KEGG" id="pdio:PDMSB3_2894"/>
<evidence type="ECO:0000313" key="3">
    <source>
        <dbReference type="Proteomes" id="UP000325811"/>
    </source>
</evidence>
<proteinExistence type="predicted"/>
<name>A0A5Q4Z2A3_9BURK</name>
<sequence length="248" mass="27926">MKNSNRIFFRFITLCLIMPFCRMATAGVATTYDELNLVTYQSGQDIVGYYRAHEPPFSCEFLFMANRDHGVKSADGTEALQMKTFDFVPYKNTFSYAQRDPRAEIGGTLYLRDNEIALKTDHPHGGCQSAAGLFNAAPGERGGSQYSATKRFDAVGIAVSVEKSYFYEKPGIGRRRQYILPGDLVTLLSRRNGYSYARYVNPDMAIDETDSRKVVSGWLRNSDLANPFPASPAIELMRSSKKERRDND</sequence>
<accession>A0A5Q4Z2A3</accession>
<evidence type="ECO:0000313" key="2">
    <source>
        <dbReference type="EMBL" id="VVD29350.1"/>
    </source>
</evidence>
<reference evidence="2 3" key="1">
    <citation type="submission" date="2019-08" db="EMBL/GenBank/DDBJ databases">
        <authorList>
            <person name="Herpell B J."/>
        </authorList>
    </citation>
    <scope>NUCLEOTIDE SEQUENCE [LARGE SCALE GENOMIC DNA]</scope>
    <source>
        <strain evidence="3">Msb3</strain>
    </source>
</reference>
<organism evidence="2 3">
    <name type="scientific">Paraburkholderia dioscoreae</name>
    <dbReference type="NCBI Taxonomy" id="2604047"/>
    <lineage>
        <taxon>Bacteria</taxon>
        <taxon>Pseudomonadati</taxon>
        <taxon>Pseudomonadota</taxon>
        <taxon>Betaproteobacteria</taxon>
        <taxon>Burkholderiales</taxon>
        <taxon>Burkholderiaceae</taxon>
        <taxon>Paraburkholderia</taxon>
    </lineage>
</organism>
<dbReference type="EMBL" id="LR699553">
    <property type="protein sequence ID" value="VVD29350.1"/>
    <property type="molecule type" value="Genomic_DNA"/>
</dbReference>
<dbReference type="AlphaFoldDB" id="A0A5Q4Z2A3"/>
<feature type="chain" id="PRO_5025054610" description="Lipoprotein" evidence="1">
    <location>
        <begin position="27"/>
        <end position="248"/>
    </location>
</feature>
<dbReference type="RefSeq" id="WP_007181259.1">
    <property type="nucleotide sequence ID" value="NZ_LR699553.1"/>
</dbReference>
<gene>
    <name evidence="2" type="ORF">PDMSB3_2894</name>
</gene>
<evidence type="ECO:0008006" key="4">
    <source>
        <dbReference type="Google" id="ProtNLM"/>
    </source>
</evidence>
<feature type="signal peptide" evidence="1">
    <location>
        <begin position="1"/>
        <end position="26"/>
    </location>
</feature>
<dbReference type="Proteomes" id="UP000325811">
    <property type="component" value="Chromosome I"/>
</dbReference>